<dbReference type="EMBL" id="UYJE01000845">
    <property type="protein sequence ID" value="VDH96937.1"/>
    <property type="molecule type" value="Genomic_DNA"/>
</dbReference>
<dbReference type="PANTHER" id="PTHR23041:SF78">
    <property type="entry name" value="E3 UBIQUITIN-PROTEIN LIGASE RNF4"/>
    <property type="match status" value="1"/>
</dbReference>
<evidence type="ECO:0000313" key="8">
    <source>
        <dbReference type="Proteomes" id="UP000596742"/>
    </source>
</evidence>
<comment type="caution">
    <text evidence="7">The sequence shown here is derived from an EMBL/GenBank/DDBJ whole genome shotgun (WGS) entry which is preliminary data.</text>
</comment>
<dbReference type="InterPro" id="IPR017907">
    <property type="entry name" value="Znf_RING_CS"/>
</dbReference>
<proteinExistence type="predicted"/>
<dbReference type="OrthoDB" id="6105938at2759"/>
<dbReference type="Gene3D" id="3.30.40.10">
    <property type="entry name" value="Zinc/RING finger domain, C3HC4 (zinc finger)"/>
    <property type="match status" value="1"/>
</dbReference>
<dbReference type="Pfam" id="PF13639">
    <property type="entry name" value="zf-RING_2"/>
    <property type="match status" value="1"/>
</dbReference>
<dbReference type="SMART" id="SM00184">
    <property type="entry name" value="RING"/>
    <property type="match status" value="1"/>
</dbReference>
<protein>
    <recommendedName>
        <fullName evidence="6">RING-type domain-containing protein</fullName>
    </recommendedName>
</protein>
<dbReference type="PROSITE" id="PS50089">
    <property type="entry name" value="ZF_RING_2"/>
    <property type="match status" value="1"/>
</dbReference>
<gene>
    <name evidence="7" type="ORF">MGAL_10B083724</name>
</gene>
<evidence type="ECO:0000256" key="5">
    <source>
        <dbReference type="SAM" id="MobiDB-lite"/>
    </source>
</evidence>
<organism evidence="7 8">
    <name type="scientific">Mytilus galloprovincialis</name>
    <name type="common">Mediterranean mussel</name>
    <dbReference type="NCBI Taxonomy" id="29158"/>
    <lineage>
        <taxon>Eukaryota</taxon>
        <taxon>Metazoa</taxon>
        <taxon>Spiralia</taxon>
        <taxon>Lophotrochozoa</taxon>
        <taxon>Mollusca</taxon>
        <taxon>Bivalvia</taxon>
        <taxon>Autobranchia</taxon>
        <taxon>Pteriomorphia</taxon>
        <taxon>Mytilida</taxon>
        <taxon>Mytiloidea</taxon>
        <taxon>Mytilidae</taxon>
        <taxon>Mytilinae</taxon>
        <taxon>Mytilus</taxon>
    </lineage>
</organism>
<dbReference type="AlphaFoldDB" id="A0A8B6BXT1"/>
<reference evidence="7" key="1">
    <citation type="submission" date="2018-11" db="EMBL/GenBank/DDBJ databases">
        <authorList>
            <person name="Alioto T."/>
            <person name="Alioto T."/>
        </authorList>
    </citation>
    <scope>NUCLEOTIDE SEQUENCE</scope>
</reference>
<feature type="region of interest" description="Disordered" evidence="5">
    <location>
        <begin position="104"/>
        <end position="136"/>
    </location>
</feature>
<dbReference type="InterPro" id="IPR047134">
    <property type="entry name" value="RNF4"/>
</dbReference>
<dbReference type="PROSITE" id="PS00518">
    <property type="entry name" value="ZF_RING_1"/>
    <property type="match status" value="1"/>
</dbReference>
<keyword evidence="3" id="KW-0862">Zinc</keyword>
<keyword evidence="2 4" id="KW-0863">Zinc-finger</keyword>
<evidence type="ECO:0000313" key="7">
    <source>
        <dbReference type="EMBL" id="VDH96937.1"/>
    </source>
</evidence>
<evidence type="ECO:0000256" key="4">
    <source>
        <dbReference type="PROSITE-ProRule" id="PRU00175"/>
    </source>
</evidence>
<accession>A0A8B6BXT1</accession>
<dbReference type="Proteomes" id="UP000596742">
    <property type="component" value="Unassembled WGS sequence"/>
</dbReference>
<sequence length="312" mass="36189">MKDRYSIKVDNHYQLLALSNVKDRYSIKVDNHYQLLALSSVKDRYSIKDSYLHKFHFIFPLLRQKIIYDIENRAKCQLQEMNTLFTFSFESNTSGKIRNMSLPRMQRSDHRRHRRLTSRSSSGQRLPLVVQTQRARRRNNPLRERNQEVVDVEAHSECIDLTSEQNNDDFIDLTSPIPIRAPVAVNDSPVIIITGRDMVTPPRGRTRPLRSPDIENEIEHLDLDIEISDRPSSSGLGSPNGGTVNSPGIRRITCPICMDDYKELQQNKVQLMSTVCGHLFCKPCIQISVRTHRQCPTCRRRLTEKQIHPIFL</sequence>
<keyword evidence="1" id="KW-0479">Metal-binding</keyword>
<dbReference type="SUPFAM" id="SSF57850">
    <property type="entry name" value="RING/U-box"/>
    <property type="match status" value="1"/>
</dbReference>
<dbReference type="GO" id="GO:0008270">
    <property type="term" value="F:zinc ion binding"/>
    <property type="evidence" value="ECO:0007669"/>
    <property type="project" value="UniProtKB-KW"/>
</dbReference>
<dbReference type="InterPro" id="IPR001841">
    <property type="entry name" value="Znf_RING"/>
</dbReference>
<dbReference type="PANTHER" id="PTHR23041">
    <property type="entry name" value="RING FINGER DOMAIN-CONTAINING"/>
    <property type="match status" value="1"/>
</dbReference>
<dbReference type="GO" id="GO:0045944">
    <property type="term" value="P:positive regulation of transcription by RNA polymerase II"/>
    <property type="evidence" value="ECO:0007669"/>
    <property type="project" value="TreeGrafter"/>
</dbReference>
<keyword evidence="8" id="KW-1185">Reference proteome</keyword>
<evidence type="ECO:0000256" key="2">
    <source>
        <dbReference type="ARBA" id="ARBA00022771"/>
    </source>
</evidence>
<dbReference type="InterPro" id="IPR013083">
    <property type="entry name" value="Znf_RING/FYVE/PHD"/>
</dbReference>
<name>A0A8B6BXT1_MYTGA</name>
<evidence type="ECO:0000256" key="3">
    <source>
        <dbReference type="ARBA" id="ARBA00022833"/>
    </source>
</evidence>
<evidence type="ECO:0000259" key="6">
    <source>
        <dbReference type="PROSITE" id="PS50089"/>
    </source>
</evidence>
<evidence type="ECO:0000256" key="1">
    <source>
        <dbReference type="ARBA" id="ARBA00022723"/>
    </source>
</evidence>
<feature type="domain" description="RING-type" evidence="6">
    <location>
        <begin position="254"/>
        <end position="299"/>
    </location>
</feature>